<dbReference type="InterPro" id="IPR013320">
    <property type="entry name" value="ConA-like_dom_sf"/>
</dbReference>
<feature type="chain" id="PRO_5042068073" description="GH16 domain-containing protein" evidence="1">
    <location>
        <begin position="25"/>
        <end position="427"/>
    </location>
</feature>
<dbReference type="PANTHER" id="PTHR10963:SF24">
    <property type="entry name" value="GLYCOSIDASE C21B10.07-RELATED"/>
    <property type="match status" value="1"/>
</dbReference>
<keyword evidence="4" id="KW-1185">Reference proteome</keyword>
<evidence type="ECO:0000313" key="3">
    <source>
        <dbReference type="EMBL" id="CAK5263768.1"/>
    </source>
</evidence>
<dbReference type="PANTHER" id="PTHR10963">
    <property type="entry name" value="GLYCOSYL HYDROLASE-RELATED"/>
    <property type="match status" value="1"/>
</dbReference>
<gene>
    <name evidence="3" type="ORF">MYCIT1_LOCUS3396</name>
</gene>
<evidence type="ECO:0000259" key="2">
    <source>
        <dbReference type="PROSITE" id="PS51762"/>
    </source>
</evidence>
<proteinExistence type="predicted"/>
<dbReference type="InterPro" id="IPR050546">
    <property type="entry name" value="Glycosyl_Hydrlase_16"/>
</dbReference>
<evidence type="ECO:0000313" key="4">
    <source>
        <dbReference type="Proteomes" id="UP001295794"/>
    </source>
</evidence>
<feature type="signal peptide" evidence="1">
    <location>
        <begin position="1"/>
        <end position="24"/>
    </location>
</feature>
<organism evidence="3 4">
    <name type="scientific">Mycena citricolor</name>
    <dbReference type="NCBI Taxonomy" id="2018698"/>
    <lineage>
        <taxon>Eukaryota</taxon>
        <taxon>Fungi</taxon>
        <taxon>Dikarya</taxon>
        <taxon>Basidiomycota</taxon>
        <taxon>Agaricomycotina</taxon>
        <taxon>Agaricomycetes</taxon>
        <taxon>Agaricomycetidae</taxon>
        <taxon>Agaricales</taxon>
        <taxon>Marasmiineae</taxon>
        <taxon>Mycenaceae</taxon>
        <taxon>Mycena</taxon>
    </lineage>
</organism>
<protein>
    <recommendedName>
        <fullName evidence="2">GH16 domain-containing protein</fullName>
    </recommendedName>
</protein>
<dbReference type="InterPro" id="IPR000757">
    <property type="entry name" value="Beta-glucanase-like"/>
</dbReference>
<keyword evidence="1" id="KW-0732">Signal</keyword>
<dbReference type="Proteomes" id="UP001295794">
    <property type="component" value="Unassembled WGS sequence"/>
</dbReference>
<sequence>MRSNLVVSILAVVLLAQQSTSALAQRHSRHLVHDLRIAFSAVSKRRYSNDAVSTQQVLYCKNLRLGSGLQSASTGHMVTAQSSSSTALALSPTPATSTSSNGLPASTTIPASSTSVAGDPAWTLVQTYTGSTFFDGWQFWDSAIDGPDPTGGAVDYVNQAEAQMAGLIEINDAGNAVIRVETTPSVASNRKSIRITTQMSFTGGLVIMDSLHMPAGCGTWPAFWSTGPNWPAGGEIDVVEGVNDVLENQSTIHTSQGCTLPSSDPAQLNTTAAVVTADLNCVANLTETAGCWMQSGSNVSFGAGFNSIGGGVYAMKWDSEGISVWFFPRSIIPWDISSDNPVPDSWGLPVAHWPASTCNPEQYFSAHSAIFDISLCGQWAGTVWGTNCATLTGFPTCEAFVAQQGVSFIEAYWEVKSLKFFNLTSVF</sequence>
<dbReference type="Pfam" id="PF26113">
    <property type="entry name" value="GH16_XgeA"/>
    <property type="match status" value="1"/>
</dbReference>
<evidence type="ECO:0000256" key="1">
    <source>
        <dbReference type="SAM" id="SignalP"/>
    </source>
</evidence>
<comment type="caution">
    <text evidence="3">The sequence shown here is derived from an EMBL/GenBank/DDBJ whole genome shotgun (WGS) entry which is preliminary data.</text>
</comment>
<dbReference type="SUPFAM" id="SSF49899">
    <property type="entry name" value="Concanavalin A-like lectins/glucanases"/>
    <property type="match status" value="1"/>
</dbReference>
<dbReference type="CDD" id="cd02181">
    <property type="entry name" value="GH16_fungal_Lam16A_glucanase"/>
    <property type="match status" value="1"/>
</dbReference>
<dbReference type="Gene3D" id="2.60.120.200">
    <property type="match status" value="1"/>
</dbReference>
<name>A0AAD2Q0W6_9AGAR</name>
<dbReference type="AlphaFoldDB" id="A0AAD2Q0W6"/>
<dbReference type="GO" id="GO:0004553">
    <property type="term" value="F:hydrolase activity, hydrolyzing O-glycosyl compounds"/>
    <property type="evidence" value="ECO:0007669"/>
    <property type="project" value="InterPro"/>
</dbReference>
<dbReference type="GO" id="GO:0009251">
    <property type="term" value="P:glucan catabolic process"/>
    <property type="evidence" value="ECO:0007669"/>
    <property type="project" value="TreeGrafter"/>
</dbReference>
<dbReference type="PROSITE" id="PS51762">
    <property type="entry name" value="GH16_2"/>
    <property type="match status" value="1"/>
</dbReference>
<dbReference type="EMBL" id="CAVNYO010000044">
    <property type="protein sequence ID" value="CAK5263768.1"/>
    <property type="molecule type" value="Genomic_DNA"/>
</dbReference>
<feature type="domain" description="GH16" evidence="2">
    <location>
        <begin position="98"/>
        <end position="388"/>
    </location>
</feature>
<reference evidence="3" key="1">
    <citation type="submission" date="2023-11" db="EMBL/GenBank/DDBJ databases">
        <authorList>
            <person name="De Vega J J."/>
            <person name="De Vega J J."/>
        </authorList>
    </citation>
    <scope>NUCLEOTIDE SEQUENCE</scope>
</reference>
<accession>A0AAD2Q0W6</accession>